<dbReference type="Proteomes" id="UP001315860">
    <property type="component" value="Chromosome"/>
</dbReference>
<keyword evidence="3" id="KW-1185">Reference proteome</keyword>
<name>A0ABY5KFQ9_9ACTN</name>
<protein>
    <submittedName>
        <fullName evidence="2">LytR C-terminal domain-containing protein</fullName>
    </submittedName>
</protein>
<dbReference type="RefSeq" id="WP_232418153.1">
    <property type="nucleotide sequence ID" value="NZ_CP101990.1"/>
</dbReference>
<feature type="domain" description="LytR/CpsA/Psr regulator C-terminal" evidence="1">
    <location>
        <begin position="57"/>
        <end position="144"/>
    </location>
</feature>
<sequence length="171" mass="18365">MNKAAQRLVVMAAAGIFVMGTMLGIKLSFASPESVADEPACEIKKVARGEVLSSNLVMVHVYNSSRRTGAANRVKINLERKGFLGGVAKNNPGKVRTKNVTVLTTDPDDPRVRLVAAQFEGKVERVPADFEMEDGISILIGPKYEGLKKDSNTKIKAGRDVSVCVPAITLP</sequence>
<dbReference type="EMBL" id="CP101990">
    <property type="protein sequence ID" value="UUI68664.1"/>
    <property type="molecule type" value="Genomic_DNA"/>
</dbReference>
<accession>A0ABY5KFQ9</accession>
<proteinExistence type="predicted"/>
<organism evidence="2 3">
    <name type="scientific">Aeromicrobium duanguangcaii</name>
    <dbReference type="NCBI Taxonomy" id="2968086"/>
    <lineage>
        <taxon>Bacteria</taxon>
        <taxon>Bacillati</taxon>
        <taxon>Actinomycetota</taxon>
        <taxon>Actinomycetes</taxon>
        <taxon>Propionibacteriales</taxon>
        <taxon>Nocardioidaceae</taxon>
        <taxon>Aeromicrobium</taxon>
    </lineage>
</organism>
<dbReference type="Pfam" id="PF13399">
    <property type="entry name" value="LytR_C"/>
    <property type="match status" value="1"/>
</dbReference>
<reference evidence="2 3" key="1">
    <citation type="submission" date="2022-07" db="EMBL/GenBank/DDBJ databases">
        <title>Novel species in genus Aeromicrobium.</title>
        <authorList>
            <person name="Ye L."/>
        </authorList>
    </citation>
    <scope>NUCLEOTIDE SEQUENCE [LARGE SCALE GENOMIC DNA]</scope>
    <source>
        <strain evidence="3">zg-Y50</strain>
    </source>
</reference>
<evidence type="ECO:0000313" key="3">
    <source>
        <dbReference type="Proteomes" id="UP001315860"/>
    </source>
</evidence>
<gene>
    <name evidence="2" type="ORF">NP095_00695</name>
</gene>
<dbReference type="InterPro" id="IPR027381">
    <property type="entry name" value="LytR/CpsA/Psr_C"/>
</dbReference>
<evidence type="ECO:0000259" key="1">
    <source>
        <dbReference type="Pfam" id="PF13399"/>
    </source>
</evidence>
<evidence type="ECO:0000313" key="2">
    <source>
        <dbReference type="EMBL" id="UUI68664.1"/>
    </source>
</evidence>
<dbReference type="Gene3D" id="3.30.70.2390">
    <property type="match status" value="1"/>
</dbReference>